<sequence length="436" mass="48625">MMVLMMMVLMMMVLMMMVLMMMMMRMMTMMTMTTMMMMMTTMMMMTMMMTMKTSRSTLTTMMLVILGCLLGLFLQADAQGSTVCLTDPTYRTPANTDISVTCGSQFMDLSIYICPIYNALYNESLMVLNNQLNNPACYGVADFVSTPPVLRFRFPINDTLSSNCANKYVITTQTGTGAFSDFSNVQSVNISGVVTAIDPSAGTITYRSQILYYFSCSYPMNYLLNNTQLSVSGTNVAIRDNNGSFISTLSMKLYSDSAYLQPLVIPSTGLNIKTKVYVEVKATNLTSKFNVLLDRCFATVSPLPVQSNYYDLFVGCTRDPQTVIDINGASQSARFNFEAFRFVEQRNLTISTFYLHCLTRLCEPATCSSFKPVCNKRRKREADPANLPSTTITSNPVHVNDKVGNTKSSAVSQGNNNLYLTLIWGIILNGLLYCIN</sequence>
<dbReference type="KEGG" id="alim:106520368"/>
<evidence type="ECO:0000313" key="5">
    <source>
        <dbReference type="RefSeq" id="XP_013867866.1"/>
    </source>
</evidence>
<keyword evidence="2" id="KW-1015">Disulfide bond</keyword>
<dbReference type="Pfam" id="PF00100">
    <property type="entry name" value="Zona_pellucida"/>
    <property type="match status" value="1"/>
</dbReference>
<dbReference type="InParanoid" id="A0A2I4BJF6"/>
<proteinExistence type="predicted"/>
<keyword evidence="4" id="KW-1185">Reference proteome</keyword>
<dbReference type="Gene3D" id="2.60.40.4100">
    <property type="entry name" value="Zona pellucida, ZP-C domain"/>
    <property type="match status" value="1"/>
</dbReference>
<gene>
    <name evidence="5" type="primary">LOC106520368</name>
</gene>
<feature type="domain" description="ZP" evidence="3">
    <location>
        <begin position="101"/>
        <end position="381"/>
    </location>
</feature>
<dbReference type="PROSITE" id="PS51034">
    <property type="entry name" value="ZP_2"/>
    <property type="match status" value="1"/>
</dbReference>
<evidence type="ECO:0000256" key="1">
    <source>
        <dbReference type="ARBA" id="ARBA00022729"/>
    </source>
</evidence>
<organism evidence="4 5">
    <name type="scientific">Austrofundulus limnaeus</name>
    <name type="common">Annual killifish</name>
    <dbReference type="NCBI Taxonomy" id="52670"/>
    <lineage>
        <taxon>Eukaryota</taxon>
        <taxon>Metazoa</taxon>
        <taxon>Chordata</taxon>
        <taxon>Craniata</taxon>
        <taxon>Vertebrata</taxon>
        <taxon>Euteleostomi</taxon>
        <taxon>Actinopterygii</taxon>
        <taxon>Neopterygii</taxon>
        <taxon>Teleostei</taxon>
        <taxon>Neoteleostei</taxon>
        <taxon>Acanthomorphata</taxon>
        <taxon>Ovalentaria</taxon>
        <taxon>Atherinomorphae</taxon>
        <taxon>Cyprinodontiformes</taxon>
        <taxon>Rivulidae</taxon>
        <taxon>Austrofundulus</taxon>
    </lineage>
</organism>
<evidence type="ECO:0000259" key="3">
    <source>
        <dbReference type="PROSITE" id="PS51034"/>
    </source>
</evidence>
<dbReference type="InterPro" id="IPR055356">
    <property type="entry name" value="ZP-N"/>
</dbReference>
<accession>A0A2I4BJF6</accession>
<dbReference type="Pfam" id="PF23344">
    <property type="entry name" value="ZP-N"/>
    <property type="match status" value="1"/>
</dbReference>
<reference evidence="5" key="1">
    <citation type="submission" date="2025-08" db="UniProtKB">
        <authorList>
            <consortium name="RefSeq"/>
        </authorList>
    </citation>
    <scope>IDENTIFICATION</scope>
</reference>
<evidence type="ECO:0000313" key="4">
    <source>
        <dbReference type="Proteomes" id="UP000192220"/>
    </source>
</evidence>
<dbReference type="GeneID" id="106520368"/>
<name>A0A2I4BJF6_AUSLI</name>
<dbReference type="PANTHER" id="PTHR14002:SF10">
    <property type="entry name" value="ZONA PELLUCIDA-LIKE DOMAIN-CONTAINING PROTEIN 1-RELATED"/>
    <property type="match status" value="1"/>
</dbReference>
<dbReference type="AlphaFoldDB" id="A0A2I4BJF6"/>
<dbReference type="OrthoDB" id="9274484at2759"/>
<dbReference type="InterPro" id="IPR001507">
    <property type="entry name" value="ZP_dom"/>
</dbReference>
<dbReference type="Proteomes" id="UP000192220">
    <property type="component" value="Unplaced"/>
</dbReference>
<keyword evidence="1" id="KW-0732">Signal</keyword>
<dbReference type="InterPro" id="IPR042235">
    <property type="entry name" value="ZP-C_dom"/>
</dbReference>
<protein>
    <submittedName>
        <fullName evidence="5">Zona pellucida-like domain-containing protein 1</fullName>
    </submittedName>
</protein>
<dbReference type="SMART" id="SM00241">
    <property type="entry name" value="ZP"/>
    <property type="match status" value="1"/>
</dbReference>
<evidence type="ECO:0000256" key="2">
    <source>
        <dbReference type="ARBA" id="ARBA00023157"/>
    </source>
</evidence>
<dbReference type="RefSeq" id="XP_013867866.1">
    <property type="nucleotide sequence ID" value="XM_014012412.1"/>
</dbReference>
<dbReference type="InterPro" id="IPR055355">
    <property type="entry name" value="ZP-C"/>
</dbReference>
<dbReference type="PANTHER" id="PTHR14002">
    <property type="entry name" value="ENDOGLIN/TGF-BETA RECEPTOR TYPE III"/>
    <property type="match status" value="1"/>
</dbReference>